<accession>A0A0E9XHN2</accession>
<sequence length="80" mass="8809">MVPSIMASGIGVEATKHPYTITQPRLCLTAGVMFLVRNTIFALCDPCHRKSSTFHSSVHRTLFQTLGDHPGAFLQVSDKH</sequence>
<organism evidence="1">
    <name type="scientific">Anguilla anguilla</name>
    <name type="common">European freshwater eel</name>
    <name type="synonym">Muraena anguilla</name>
    <dbReference type="NCBI Taxonomy" id="7936"/>
    <lineage>
        <taxon>Eukaryota</taxon>
        <taxon>Metazoa</taxon>
        <taxon>Chordata</taxon>
        <taxon>Craniata</taxon>
        <taxon>Vertebrata</taxon>
        <taxon>Euteleostomi</taxon>
        <taxon>Actinopterygii</taxon>
        <taxon>Neopterygii</taxon>
        <taxon>Teleostei</taxon>
        <taxon>Anguilliformes</taxon>
        <taxon>Anguillidae</taxon>
        <taxon>Anguilla</taxon>
    </lineage>
</organism>
<dbReference type="EMBL" id="GBXM01006636">
    <property type="protein sequence ID" value="JAI01942.1"/>
    <property type="molecule type" value="Transcribed_RNA"/>
</dbReference>
<evidence type="ECO:0000313" key="1">
    <source>
        <dbReference type="EMBL" id="JAI01942.1"/>
    </source>
</evidence>
<protein>
    <submittedName>
        <fullName evidence="1">Uncharacterized protein</fullName>
    </submittedName>
</protein>
<reference evidence="1" key="1">
    <citation type="submission" date="2014-11" db="EMBL/GenBank/DDBJ databases">
        <authorList>
            <person name="Amaro Gonzalez C."/>
        </authorList>
    </citation>
    <scope>NUCLEOTIDE SEQUENCE</scope>
</reference>
<name>A0A0E9XHN2_ANGAN</name>
<reference evidence="1" key="2">
    <citation type="journal article" date="2015" name="Fish Shellfish Immunol.">
        <title>Early steps in the European eel (Anguilla anguilla)-Vibrio vulnificus interaction in the gills: Role of the RtxA13 toxin.</title>
        <authorList>
            <person name="Callol A."/>
            <person name="Pajuelo D."/>
            <person name="Ebbesson L."/>
            <person name="Teles M."/>
            <person name="MacKenzie S."/>
            <person name="Amaro C."/>
        </authorList>
    </citation>
    <scope>NUCLEOTIDE SEQUENCE</scope>
</reference>
<proteinExistence type="predicted"/>
<dbReference type="AlphaFoldDB" id="A0A0E9XHN2"/>